<proteinExistence type="predicted"/>
<dbReference type="Proteomes" id="UP000256919">
    <property type="component" value="Unassembled WGS sequence"/>
</dbReference>
<reference evidence="1 2" key="1">
    <citation type="submission" date="2018-07" db="EMBL/GenBank/DDBJ databases">
        <title>Genomic Encyclopedia of Type Strains, Phase III (KMG-III): the genomes of soil and plant-associated and newly described type strains.</title>
        <authorList>
            <person name="Whitman W."/>
        </authorList>
    </citation>
    <scope>NUCLEOTIDE SEQUENCE [LARGE SCALE GENOMIC DNA]</scope>
    <source>
        <strain evidence="1 2">CECT 7948</strain>
    </source>
</reference>
<dbReference type="Gene3D" id="1.10.3190.10">
    <property type="entry name" value="yfbu gene product, domain 2"/>
    <property type="match status" value="1"/>
</dbReference>
<comment type="caution">
    <text evidence="1">The sequence shown here is derived from an EMBL/GenBank/DDBJ whole genome shotgun (WGS) entry which is preliminary data.</text>
</comment>
<evidence type="ECO:0000313" key="2">
    <source>
        <dbReference type="Proteomes" id="UP000256919"/>
    </source>
</evidence>
<dbReference type="SUPFAM" id="SSF116960">
    <property type="entry name" value="YfbU-like"/>
    <property type="match status" value="1"/>
</dbReference>
<evidence type="ECO:0000313" key="1">
    <source>
        <dbReference type="EMBL" id="REE07808.1"/>
    </source>
</evidence>
<sequence length="167" mass="19595">MPETLTIVERQILANQFRILAQIEENGEHHSISAEILERGLTGQYHSVFNVYNEEKSIEICNETSEILNMYRRINNTIAGLSEAERDELDLERIQFDGFDANNDPHYHYMTFLVENMNLWQEHSGNYLNSHTQASLAKYRRMLDYQNQLDNPNNIGIEDLRNYINAL</sequence>
<gene>
    <name evidence="1" type="ORF">DFQ09_111140</name>
</gene>
<dbReference type="Gene3D" id="1.10.287.680">
    <property type="entry name" value="Helix hairpin bin"/>
    <property type="match status" value="1"/>
</dbReference>
<organism evidence="1 2">
    <name type="scientific">Winogradskyella pacifica</name>
    <dbReference type="NCBI Taxonomy" id="664642"/>
    <lineage>
        <taxon>Bacteria</taxon>
        <taxon>Pseudomonadati</taxon>
        <taxon>Bacteroidota</taxon>
        <taxon>Flavobacteriia</taxon>
        <taxon>Flavobacteriales</taxon>
        <taxon>Flavobacteriaceae</taxon>
        <taxon>Winogradskyella</taxon>
    </lineage>
</organism>
<dbReference type="InterPro" id="IPR005587">
    <property type="entry name" value="UPF0304_YfbU"/>
</dbReference>
<dbReference type="Pfam" id="PF03887">
    <property type="entry name" value="YfbU"/>
    <property type="match status" value="1"/>
</dbReference>
<accession>A0A3D9LKB0</accession>
<dbReference type="OrthoDB" id="1374323at2"/>
<name>A0A3D9LKB0_9FLAO</name>
<dbReference type="AlphaFoldDB" id="A0A3D9LKB0"/>
<keyword evidence="2" id="KW-1185">Reference proteome</keyword>
<protein>
    <submittedName>
        <fullName evidence="1">Uncharacterized protein YfbU (UPF0304 family)</fullName>
    </submittedName>
</protein>
<dbReference type="EMBL" id="QREI01000011">
    <property type="protein sequence ID" value="REE07808.1"/>
    <property type="molecule type" value="Genomic_DNA"/>
</dbReference>
<dbReference type="InterPro" id="IPR023145">
    <property type="entry name" value="YfbU_helix-hairpin_sf"/>
</dbReference>
<dbReference type="RefSeq" id="WP_115812918.1">
    <property type="nucleotide sequence ID" value="NZ_QREI01000011.1"/>
</dbReference>
<dbReference type="InterPro" id="IPR023146">
    <property type="entry name" value="YfbU_alpha-helical_sf"/>
</dbReference>